<gene>
    <name evidence="3" type="ORF">RDB_LOCUS107434</name>
</gene>
<keyword evidence="1" id="KW-0472">Membrane</keyword>
<dbReference type="Proteomes" id="UP000663843">
    <property type="component" value="Unassembled WGS sequence"/>
</dbReference>
<organism evidence="3 4">
    <name type="scientific">Rhizoctonia solani</name>
    <dbReference type="NCBI Taxonomy" id="456999"/>
    <lineage>
        <taxon>Eukaryota</taxon>
        <taxon>Fungi</taxon>
        <taxon>Dikarya</taxon>
        <taxon>Basidiomycota</taxon>
        <taxon>Agaricomycotina</taxon>
        <taxon>Agaricomycetes</taxon>
        <taxon>Cantharellales</taxon>
        <taxon>Ceratobasidiaceae</taxon>
        <taxon>Rhizoctonia</taxon>
    </lineage>
</organism>
<protein>
    <recommendedName>
        <fullName evidence="5">Transmembrane protein</fullName>
    </recommendedName>
</protein>
<evidence type="ECO:0008006" key="5">
    <source>
        <dbReference type="Google" id="ProtNLM"/>
    </source>
</evidence>
<keyword evidence="1" id="KW-0812">Transmembrane</keyword>
<feature type="signal peptide" evidence="2">
    <location>
        <begin position="1"/>
        <end position="19"/>
    </location>
</feature>
<accession>A0A8H3C309</accession>
<dbReference type="EMBL" id="CAJMWT010003444">
    <property type="protein sequence ID" value="CAE6471848.1"/>
    <property type="molecule type" value="Genomic_DNA"/>
</dbReference>
<reference evidence="3" key="1">
    <citation type="submission" date="2021-01" db="EMBL/GenBank/DDBJ databases">
        <authorList>
            <person name="Kaushik A."/>
        </authorList>
    </citation>
    <scope>NUCLEOTIDE SEQUENCE</scope>
    <source>
        <strain evidence="3">AG2-2IIIB</strain>
    </source>
</reference>
<evidence type="ECO:0000256" key="1">
    <source>
        <dbReference type="SAM" id="Phobius"/>
    </source>
</evidence>
<sequence>MALTFYVALFFQIVGWVYAEVVPSTTVTPVAPTAAILDGPHISLRPMIPIIIGSALGGFLGFSLIIFGGIYLLRRRRSKDVDNMVEGAHFPTMSPPITARSQIYPTYTGYSYWEKADENAPSVPPGLPTRPIRS</sequence>
<feature type="transmembrane region" description="Helical" evidence="1">
    <location>
        <begin position="47"/>
        <end position="73"/>
    </location>
</feature>
<keyword evidence="2" id="KW-0732">Signal</keyword>
<name>A0A8H3C309_9AGAM</name>
<dbReference type="AlphaFoldDB" id="A0A8H3C309"/>
<evidence type="ECO:0000313" key="4">
    <source>
        <dbReference type="Proteomes" id="UP000663843"/>
    </source>
</evidence>
<keyword evidence="1" id="KW-1133">Transmembrane helix</keyword>
<proteinExistence type="predicted"/>
<feature type="chain" id="PRO_5034120870" description="Transmembrane protein" evidence="2">
    <location>
        <begin position="20"/>
        <end position="134"/>
    </location>
</feature>
<comment type="caution">
    <text evidence="3">The sequence shown here is derived from an EMBL/GenBank/DDBJ whole genome shotgun (WGS) entry which is preliminary data.</text>
</comment>
<evidence type="ECO:0000256" key="2">
    <source>
        <dbReference type="SAM" id="SignalP"/>
    </source>
</evidence>
<evidence type="ECO:0000313" key="3">
    <source>
        <dbReference type="EMBL" id="CAE6471848.1"/>
    </source>
</evidence>